<organism evidence="1 2">
    <name type="scientific">Romanomermis culicivorax</name>
    <name type="common">Nematode worm</name>
    <dbReference type="NCBI Taxonomy" id="13658"/>
    <lineage>
        <taxon>Eukaryota</taxon>
        <taxon>Metazoa</taxon>
        <taxon>Ecdysozoa</taxon>
        <taxon>Nematoda</taxon>
        <taxon>Enoplea</taxon>
        <taxon>Dorylaimia</taxon>
        <taxon>Mermithida</taxon>
        <taxon>Mermithoidea</taxon>
        <taxon>Mermithidae</taxon>
        <taxon>Romanomermis</taxon>
    </lineage>
</organism>
<reference evidence="2" key="1">
    <citation type="submission" date="2022-11" db="UniProtKB">
        <authorList>
            <consortium name="WormBaseParasite"/>
        </authorList>
    </citation>
    <scope>IDENTIFICATION</scope>
</reference>
<evidence type="ECO:0000313" key="2">
    <source>
        <dbReference type="WBParaSite" id="nRc.2.0.1.t30426-RA"/>
    </source>
</evidence>
<proteinExistence type="predicted"/>
<evidence type="ECO:0000313" key="1">
    <source>
        <dbReference type="Proteomes" id="UP000887565"/>
    </source>
</evidence>
<dbReference type="AlphaFoldDB" id="A0A915JVU2"/>
<sequence length="73" mass="8347">MEANTGLIRQVRMDAMLRQTPGLNGRRTNVKNACFSPKMQYCRKIIKILDFNVCSKVVLCQEPDKECDRCPLG</sequence>
<dbReference type="WBParaSite" id="nRc.2.0.1.t30426-RA">
    <property type="protein sequence ID" value="nRc.2.0.1.t30426-RA"/>
    <property type="gene ID" value="nRc.2.0.1.g30426"/>
</dbReference>
<protein>
    <submittedName>
        <fullName evidence="2">Uncharacterized protein</fullName>
    </submittedName>
</protein>
<name>A0A915JVU2_ROMCU</name>
<accession>A0A915JVU2</accession>
<dbReference type="Proteomes" id="UP000887565">
    <property type="component" value="Unplaced"/>
</dbReference>
<keyword evidence="1" id="KW-1185">Reference proteome</keyword>